<feature type="region of interest" description="Disordered" evidence="1">
    <location>
        <begin position="71"/>
        <end position="91"/>
    </location>
</feature>
<keyword evidence="2" id="KW-0472">Membrane</keyword>
<name>A0A4R7ZD74_9ACTN</name>
<evidence type="ECO:0000313" key="3">
    <source>
        <dbReference type="EMBL" id="TDW15523.1"/>
    </source>
</evidence>
<keyword evidence="4" id="KW-1185">Reference proteome</keyword>
<dbReference type="RefSeq" id="WP_134123379.1">
    <property type="nucleotide sequence ID" value="NZ_SODF01000003.1"/>
</dbReference>
<evidence type="ECO:0000256" key="2">
    <source>
        <dbReference type="SAM" id="Phobius"/>
    </source>
</evidence>
<protein>
    <submittedName>
        <fullName evidence="3">Uncharacterized protein</fullName>
    </submittedName>
</protein>
<keyword evidence="2" id="KW-0812">Transmembrane</keyword>
<sequence length="91" mass="9739">MTNQLKDLMTEAVDAQAPYVPDLDTLMRTGRRQVRRRRLATAVATAAAVAVVAGATTVAFNTINWSSDAPVAPMLTPTSPTVPTVMSAWPR</sequence>
<keyword evidence="2" id="KW-1133">Transmembrane helix</keyword>
<organism evidence="3 4">
    <name type="scientific">Kribbella kalugense</name>
    <dbReference type="NCBI Taxonomy" id="2512221"/>
    <lineage>
        <taxon>Bacteria</taxon>
        <taxon>Bacillati</taxon>
        <taxon>Actinomycetota</taxon>
        <taxon>Actinomycetes</taxon>
        <taxon>Propionibacteriales</taxon>
        <taxon>Kribbellaceae</taxon>
        <taxon>Kribbella</taxon>
    </lineage>
</organism>
<reference evidence="3 4" key="1">
    <citation type="submission" date="2019-03" db="EMBL/GenBank/DDBJ databases">
        <title>Genomic Encyclopedia of Type Strains, Phase III (KMG-III): the genomes of soil and plant-associated and newly described type strains.</title>
        <authorList>
            <person name="Whitman W."/>
        </authorList>
    </citation>
    <scope>NUCLEOTIDE SEQUENCE [LARGE SCALE GENOMIC DNA]</scope>
    <source>
        <strain evidence="3 4">VKM Ac-2570</strain>
    </source>
</reference>
<dbReference type="AlphaFoldDB" id="A0A4R7ZD74"/>
<evidence type="ECO:0000313" key="4">
    <source>
        <dbReference type="Proteomes" id="UP000295447"/>
    </source>
</evidence>
<proteinExistence type="predicted"/>
<feature type="compositionally biased region" description="Low complexity" evidence="1">
    <location>
        <begin position="73"/>
        <end position="91"/>
    </location>
</feature>
<accession>A0A4R7ZD74</accession>
<comment type="caution">
    <text evidence="3">The sequence shown here is derived from an EMBL/GenBank/DDBJ whole genome shotgun (WGS) entry which is preliminary data.</text>
</comment>
<dbReference type="Proteomes" id="UP000295447">
    <property type="component" value="Unassembled WGS sequence"/>
</dbReference>
<evidence type="ECO:0000256" key="1">
    <source>
        <dbReference type="SAM" id="MobiDB-lite"/>
    </source>
</evidence>
<gene>
    <name evidence="3" type="ORF">EV650_7010</name>
</gene>
<feature type="transmembrane region" description="Helical" evidence="2">
    <location>
        <begin position="39"/>
        <end position="60"/>
    </location>
</feature>
<dbReference type="EMBL" id="SODF01000003">
    <property type="protein sequence ID" value="TDW15523.1"/>
    <property type="molecule type" value="Genomic_DNA"/>
</dbReference>